<dbReference type="Pfam" id="PF01435">
    <property type="entry name" value="Peptidase_M48"/>
    <property type="match status" value="1"/>
</dbReference>
<comment type="similarity">
    <text evidence="6">Belongs to the peptidase M48 family.</text>
</comment>
<keyword evidence="2" id="KW-0479">Metal-binding</keyword>
<evidence type="ECO:0000256" key="5">
    <source>
        <dbReference type="ARBA" id="ARBA00023049"/>
    </source>
</evidence>
<sequence>MNAYAAQMNASLTFLYLHELAHHTLGHLESGNRTLSISREQEAAADRWAIRIMVESDLAAPAAALPMMRFLVLLGGETLEDERRSTHPLGMRRMRDSMRYAAELHRRRGDHELADETLDAMEAAEEFMP</sequence>
<dbReference type="InterPro" id="IPR001915">
    <property type="entry name" value="Peptidase_M48"/>
</dbReference>
<keyword evidence="5 6" id="KW-0482">Metalloprotease</keyword>
<reference evidence="8 9" key="1">
    <citation type="submission" date="2018-10" db="EMBL/GenBank/DDBJ databases">
        <authorList>
            <person name="Jung H.S."/>
            <person name="Jeon C.O."/>
        </authorList>
    </citation>
    <scope>NUCLEOTIDE SEQUENCE [LARGE SCALE GENOMIC DNA]</scope>
    <source>
        <strain evidence="8 9">MA-7-27</strain>
    </source>
</reference>
<evidence type="ECO:0000256" key="1">
    <source>
        <dbReference type="ARBA" id="ARBA00022670"/>
    </source>
</evidence>
<name>A0A3L9XXW1_9RHOB</name>
<comment type="cofactor">
    <cofactor evidence="6">
        <name>Zn(2+)</name>
        <dbReference type="ChEBI" id="CHEBI:29105"/>
    </cofactor>
    <text evidence="6">Binds 1 zinc ion per subunit.</text>
</comment>
<organism evidence="8 9">
    <name type="scientific">Rhodophyticola porphyridii</name>
    <dbReference type="NCBI Taxonomy" id="1852017"/>
    <lineage>
        <taxon>Bacteria</taxon>
        <taxon>Pseudomonadati</taxon>
        <taxon>Pseudomonadota</taxon>
        <taxon>Alphaproteobacteria</taxon>
        <taxon>Rhodobacterales</taxon>
        <taxon>Roseobacteraceae</taxon>
        <taxon>Rhodophyticola</taxon>
    </lineage>
</organism>
<evidence type="ECO:0000256" key="6">
    <source>
        <dbReference type="RuleBase" id="RU003983"/>
    </source>
</evidence>
<keyword evidence="3 6" id="KW-0378">Hydrolase</keyword>
<dbReference type="GO" id="GO:0006508">
    <property type="term" value="P:proteolysis"/>
    <property type="evidence" value="ECO:0007669"/>
    <property type="project" value="UniProtKB-KW"/>
</dbReference>
<keyword evidence="9" id="KW-1185">Reference proteome</keyword>
<protein>
    <recommendedName>
        <fullName evidence="7">Peptidase M48 domain-containing protein</fullName>
    </recommendedName>
</protein>
<dbReference type="Proteomes" id="UP000281343">
    <property type="component" value="Unassembled WGS sequence"/>
</dbReference>
<comment type="caution">
    <text evidence="8">The sequence shown here is derived from an EMBL/GenBank/DDBJ whole genome shotgun (WGS) entry which is preliminary data.</text>
</comment>
<evidence type="ECO:0000256" key="4">
    <source>
        <dbReference type="ARBA" id="ARBA00022833"/>
    </source>
</evidence>
<evidence type="ECO:0000313" key="9">
    <source>
        <dbReference type="Proteomes" id="UP000281343"/>
    </source>
</evidence>
<dbReference type="AlphaFoldDB" id="A0A3L9XXW1"/>
<evidence type="ECO:0000313" key="8">
    <source>
        <dbReference type="EMBL" id="RMA41451.1"/>
    </source>
</evidence>
<keyword evidence="4 6" id="KW-0862">Zinc</keyword>
<gene>
    <name evidence="8" type="ORF">D9R08_14130</name>
</gene>
<evidence type="ECO:0000259" key="7">
    <source>
        <dbReference type="Pfam" id="PF01435"/>
    </source>
</evidence>
<evidence type="ECO:0000256" key="3">
    <source>
        <dbReference type="ARBA" id="ARBA00022801"/>
    </source>
</evidence>
<evidence type="ECO:0000256" key="2">
    <source>
        <dbReference type="ARBA" id="ARBA00022723"/>
    </source>
</evidence>
<proteinExistence type="inferred from homology"/>
<accession>A0A3L9XXW1</accession>
<feature type="domain" description="Peptidase M48" evidence="7">
    <location>
        <begin position="34"/>
        <end position="95"/>
    </location>
</feature>
<keyword evidence="1 6" id="KW-0645">Protease</keyword>
<dbReference type="EMBL" id="RCNT01000007">
    <property type="protein sequence ID" value="RMA41451.1"/>
    <property type="molecule type" value="Genomic_DNA"/>
</dbReference>
<dbReference type="GO" id="GO:0004222">
    <property type="term" value="F:metalloendopeptidase activity"/>
    <property type="evidence" value="ECO:0007669"/>
    <property type="project" value="InterPro"/>
</dbReference>
<dbReference type="GO" id="GO:0046872">
    <property type="term" value="F:metal ion binding"/>
    <property type="evidence" value="ECO:0007669"/>
    <property type="project" value="UniProtKB-KW"/>
</dbReference>